<organism evidence="1 2">
    <name type="scientific">Symbiodinium natans</name>
    <dbReference type="NCBI Taxonomy" id="878477"/>
    <lineage>
        <taxon>Eukaryota</taxon>
        <taxon>Sar</taxon>
        <taxon>Alveolata</taxon>
        <taxon>Dinophyceae</taxon>
        <taxon>Suessiales</taxon>
        <taxon>Symbiodiniaceae</taxon>
        <taxon>Symbiodinium</taxon>
    </lineage>
</organism>
<keyword evidence="2" id="KW-1185">Reference proteome</keyword>
<evidence type="ECO:0000313" key="2">
    <source>
        <dbReference type="Proteomes" id="UP000604046"/>
    </source>
</evidence>
<evidence type="ECO:0000313" key="1">
    <source>
        <dbReference type="EMBL" id="CAE7027867.1"/>
    </source>
</evidence>
<dbReference type="OrthoDB" id="10380381at2759"/>
<gene>
    <name evidence="1" type="primary">DHC1</name>
    <name evidence="1" type="ORF">SNAT2548_LOCUS3362</name>
</gene>
<reference evidence="1" key="1">
    <citation type="submission" date="2021-02" db="EMBL/GenBank/DDBJ databases">
        <authorList>
            <person name="Dougan E. K."/>
            <person name="Rhodes N."/>
            <person name="Thang M."/>
            <person name="Chan C."/>
        </authorList>
    </citation>
    <scope>NUCLEOTIDE SEQUENCE</scope>
</reference>
<protein>
    <submittedName>
        <fullName evidence="1">DHC1 protein</fullName>
    </submittedName>
</protein>
<proteinExistence type="predicted"/>
<name>A0A812IC23_9DINO</name>
<dbReference type="AlphaFoldDB" id="A0A812IC23"/>
<dbReference type="Proteomes" id="UP000604046">
    <property type="component" value="Unassembled WGS sequence"/>
</dbReference>
<sequence length="185" mass="19900">MPVPADPASTHGTPRGLPLPVHETPAFLSEKQLHNIVKTQFQKSSEAALADPLVWGDFRDALDILVKSDTPYSAPRVYEDPIRGTEFLGGVFRHLAVEYGESTPIDSAAIKDCDPAAHNLTESQAYDWACPIHCAGGTYFAEAAKSCLCECLGEDPATFLGLALVVLSVRVSDADEDFHATCQLA</sequence>
<dbReference type="EMBL" id="CAJNDS010000204">
    <property type="protein sequence ID" value="CAE7027867.1"/>
    <property type="molecule type" value="Genomic_DNA"/>
</dbReference>
<comment type="caution">
    <text evidence="1">The sequence shown here is derived from an EMBL/GenBank/DDBJ whole genome shotgun (WGS) entry which is preliminary data.</text>
</comment>
<accession>A0A812IC23</accession>